<dbReference type="PROSITE" id="PS50809">
    <property type="entry name" value="DM_2"/>
    <property type="match status" value="2"/>
</dbReference>
<evidence type="ECO:0000313" key="8">
    <source>
        <dbReference type="EMBL" id="CAJ0586899.1"/>
    </source>
</evidence>
<dbReference type="PROSITE" id="PS40000">
    <property type="entry name" value="DM_1"/>
    <property type="match status" value="2"/>
</dbReference>
<feature type="DNA-binding region" description="DM" evidence="5">
    <location>
        <begin position="91"/>
        <end position="150"/>
    </location>
</feature>
<evidence type="ECO:0000256" key="2">
    <source>
        <dbReference type="ARBA" id="ARBA00022833"/>
    </source>
</evidence>
<dbReference type="InterPro" id="IPR036407">
    <property type="entry name" value="DM_DNA-bd_sf"/>
</dbReference>
<dbReference type="InterPro" id="IPR026607">
    <property type="entry name" value="DMRT"/>
</dbReference>
<comment type="subcellular location">
    <subcellularLocation>
        <location evidence="5">Nucleus</location>
    </subcellularLocation>
</comment>
<evidence type="ECO:0000313" key="9">
    <source>
        <dbReference type="Proteomes" id="UP001177023"/>
    </source>
</evidence>
<feature type="DNA-binding region" description="DM" evidence="5">
    <location>
        <begin position="156"/>
        <end position="204"/>
    </location>
</feature>
<dbReference type="Gene3D" id="4.10.1040.10">
    <property type="entry name" value="DM DNA-binding domain"/>
    <property type="match status" value="2"/>
</dbReference>
<protein>
    <recommendedName>
        <fullName evidence="7">DM domain-containing protein</fullName>
    </recommendedName>
</protein>
<dbReference type="GO" id="GO:0005634">
    <property type="term" value="C:nucleus"/>
    <property type="evidence" value="ECO:0007669"/>
    <property type="project" value="UniProtKB-SubCell"/>
</dbReference>
<proteinExistence type="predicted"/>
<dbReference type="PANTHER" id="PTHR12322:SF125">
    <property type="entry name" value="PROTEIN MALE ABNORMAL 3"/>
    <property type="match status" value="1"/>
</dbReference>
<feature type="domain" description="DM" evidence="7">
    <location>
        <begin position="91"/>
        <end position="150"/>
    </location>
</feature>
<evidence type="ECO:0000259" key="7">
    <source>
        <dbReference type="PROSITE" id="PS50809"/>
    </source>
</evidence>
<feature type="domain" description="DM" evidence="7">
    <location>
        <begin position="156"/>
        <end position="204"/>
    </location>
</feature>
<dbReference type="Pfam" id="PF00751">
    <property type="entry name" value="DM"/>
    <property type="match status" value="2"/>
</dbReference>
<evidence type="ECO:0000256" key="6">
    <source>
        <dbReference type="SAM" id="MobiDB-lite"/>
    </source>
</evidence>
<evidence type="ECO:0000256" key="4">
    <source>
        <dbReference type="ARBA" id="ARBA00023242"/>
    </source>
</evidence>
<dbReference type="PANTHER" id="PTHR12322">
    <property type="entry name" value="DOUBLESEX AND MAB-3 RELATED TRANSCRIPTION FACTOR DMRT"/>
    <property type="match status" value="1"/>
</dbReference>
<dbReference type="SUPFAM" id="SSF82927">
    <property type="entry name" value="Cysteine-rich DNA binding domain, (DM domain)"/>
    <property type="match status" value="2"/>
</dbReference>
<reference evidence="8" key="1">
    <citation type="submission" date="2023-06" db="EMBL/GenBank/DDBJ databases">
        <authorList>
            <person name="Delattre M."/>
        </authorList>
    </citation>
    <scope>NUCLEOTIDE SEQUENCE</scope>
    <source>
        <strain evidence="8">AF72</strain>
    </source>
</reference>
<dbReference type="GO" id="GO:0000981">
    <property type="term" value="F:DNA-binding transcription factor activity, RNA polymerase II-specific"/>
    <property type="evidence" value="ECO:0007669"/>
    <property type="project" value="TreeGrafter"/>
</dbReference>
<dbReference type="GO" id="GO:0000978">
    <property type="term" value="F:RNA polymerase II cis-regulatory region sequence-specific DNA binding"/>
    <property type="evidence" value="ECO:0007669"/>
    <property type="project" value="TreeGrafter"/>
</dbReference>
<keyword evidence="2 5" id="KW-0862">Zinc</keyword>
<keyword evidence="9" id="KW-1185">Reference proteome</keyword>
<evidence type="ECO:0000256" key="1">
    <source>
        <dbReference type="ARBA" id="ARBA00022723"/>
    </source>
</evidence>
<dbReference type="InterPro" id="IPR001275">
    <property type="entry name" value="DM_DNA-bd"/>
</dbReference>
<feature type="region of interest" description="Disordered" evidence="6">
    <location>
        <begin position="211"/>
        <end position="230"/>
    </location>
</feature>
<dbReference type="AlphaFoldDB" id="A0AA36DFU6"/>
<keyword evidence="4 5" id="KW-0539">Nucleus</keyword>
<comment type="caution">
    <text evidence="8">The sequence shown here is derived from an EMBL/GenBank/DDBJ whole genome shotgun (WGS) entry which is preliminary data.</text>
</comment>
<accession>A0AA36DFU6</accession>
<sequence>MLCLVGISRNFPLLRNHPVDHQTIQNGSPHDNHREKRLHHVVSRRKAARKLNSSMLLVSDEGSTDSVSPAPSNNSMNSQNSTTKEEKKYYCQRCLNHSLQYTRKGHKPFCKYATCSCSQCRMVEERRQLNNMLSRKKVPLPPSETVNGRRIRDPKCARCSAHGLKKPLRGHKKSSCPYYTCTCQLCNLVENRRSLMAKQIKLRRDQQRKRAAEEAGTATGEERLLAEEKENDGIDVEKRVENPSTTVVVPKPMLPIAPQLTLPSILPSISM</sequence>
<dbReference type="GO" id="GO:0046872">
    <property type="term" value="F:metal ion binding"/>
    <property type="evidence" value="ECO:0007669"/>
    <property type="project" value="UniProtKB-KW"/>
</dbReference>
<feature type="region of interest" description="Disordered" evidence="6">
    <location>
        <begin position="55"/>
        <end position="82"/>
    </location>
</feature>
<dbReference type="Proteomes" id="UP001177023">
    <property type="component" value="Unassembled WGS sequence"/>
</dbReference>
<evidence type="ECO:0000256" key="3">
    <source>
        <dbReference type="ARBA" id="ARBA00023125"/>
    </source>
</evidence>
<organism evidence="8 9">
    <name type="scientific">Mesorhabditis spiculigera</name>
    <dbReference type="NCBI Taxonomy" id="96644"/>
    <lineage>
        <taxon>Eukaryota</taxon>
        <taxon>Metazoa</taxon>
        <taxon>Ecdysozoa</taxon>
        <taxon>Nematoda</taxon>
        <taxon>Chromadorea</taxon>
        <taxon>Rhabditida</taxon>
        <taxon>Rhabditina</taxon>
        <taxon>Rhabditomorpha</taxon>
        <taxon>Rhabditoidea</taxon>
        <taxon>Rhabditidae</taxon>
        <taxon>Mesorhabditinae</taxon>
        <taxon>Mesorhabditis</taxon>
    </lineage>
</organism>
<name>A0AA36DFU6_9BILA</name>
<keyword evidence="3 5" id="KW-0238">DNA-binding</keyword>
<evidence type="ECO:0000256" key="5">
    <source>
        <dbReference type="PROSITE-ProRule" id="PRU00070"/>
    </source>
</evidence>
<feature type="compositionally biased region" description="Low complexity" evidence="6">
    <location>
        <begin position="66"/>
        <end position="81"/>
    </location>
</feature>
<gene>
    <name evidence="8" type="ORF">MSPICULIGERA_LOCUS24881</name>
</gene>
<keyword evidence="1 5" id="KW-0479">Metal-binding</keyword>
<dbReference type="SMART" id="SM00301">
    <property type="entry name" value="DM"/>
    <property type="match status" value="2"/>
</dbReference>
<feature type="non-terminal residue" evidence="8">
    <location>
        <position position="1"/>
    </location>
</feature>
<dbReference type="GO" id="GO:0007548">
    <property type="term" value="P:sex differentiation"/>
    <property type="evidence" value="ECO:0007669"/>
    <property type="project" value="TreeGrafter"/>
</dbReference>
<dbReference type="EMBL" id="CATQJA010002709">
    <property type="protein sequence ID" value="CAJ0586899.1"/>
    <property type="molecule type" value="Genomic_DNA"/>
</dbReference>
<feature type="compositionally biased region" description="Basic and acidic residues" evidence="6">
    <location>
        <begin position="220"/>
        <end position="230"/>
    </location>
</feature>